<evidence type="ECO:0000256" key="6">
    <source>
        <dbReference type="ARBA" id="ARBA00023136"/>
    </source>
</evidence>
<comment type="subunit">
    <text evidence="7">NDH-1 is composed of 14 different subunits. Subunits NuoA, H, J, K, L, M, N constitute the membrane sector of the complex.</text>
</comment>
<comment type="subcellular location">
    <subcellularLocation>
        <location evidence="7 8">Cell membrane</location>
        <topology evidence="7 8">Multi-pass membrane protein</topology>
    </subcellularLocation>
    <subcellularLocation>
        <location evidence="1">Membrane</location>
        <topology evidence="1">Multi-pass membrane protein</topology>
    </subcellularLocation>
</comment>
<organism evidence="9 10">
    <name type="scientific">Caldalkalibacillus uzonensis</name>
    <dbReference type="NCBI Taxonomy" id="353224"/>
    <lineage>
        <taxon>Bacteria</taxon>
        <taxon>Bacillati</taxon>
        <taxon>Bacillota</taxon>
        <taxon>Bacilli</taxon>
        <taxon>Bacillales</taxon>
        <taxon>Bacillaceae</taxon>
        <taxon>Caldalkalibacillus</taxon>
    </lineage>
</organism>
<keyword evidence="7 8" id="KW-0520">NAD</keyword>
<evidence type="ECO:0000256" key="8">
    <source>
        <dbReference type="RuleBase" id="RU003639"/>
    </source>
</evidence>
<keyword evidence="10" id="KW-1185">Reference proteome</keyword>
<dbReference type="HAMAP" id="MF_01394">
    <property type="entry name" value="NDH1_NuoA"/>
    <property type="match status" value="1"/>
</dbReference>
<dbReference type="EC" id="7.1.1.-" evidence="7"/>
<keyword evidence="7" id="KW-1003">Cell membrane</keyword>
<evidence type="ECO:0000256" key="2">
    <source>
        <dbReference type="ARBA" id="ARBA00008472"/>
    </source>
</evidence>
<dbReference type="Proteomes" id="UP001232445">
    <property type="component" value="Unassembled WGS sequence"/>
</dbReference>
<comment type="catalytic activity">
    <reaction evidence="7 8">
        <text>a quinone + NADH + 5 H(+)(in) = a quinol + NAD(+) + 4 H(+)(out)</text>
        <dbReference type="Rhea" id="RHEA:57888"/>
        <dbReference type="ChEBI" id="CHEBI:15378"/>
        <dbReference type="ChEBI" id="CHEBI:24646"/>
        <dbReference type="ChEBI" id="CHEBI:57540"/>
        <dbReference type="ChEBI" id="CHEBI:57945"/>
        <dbReference type="ChEBI" id="CHEBI:132124"/>
    </reaction>
</comment>
<dbReference type="InterPro" id="IPR000440">
    <property type="entry name" value="NADH_UbQ/plastoQ_OxRdtase_su3"/>
</dbReference>
<dbReference type="PANTHER" id="PTHR11058">
    <property type="entry name" value="NADH-UBIQUINONE OXIDOREDUCTASE CHAIN 3"/>
    <property type="match status" value="1"/>
</dbReference>
<dbReference type="InterPro" id="IPR023043">
    <property type="entry name" value="NAD(P)H_OxRDtase_bac/plastid"/>
</dbReference>
<reference evidence="9 10" key="1">
    <citation type="submission" date="2023-07" db="EMBL/GenBank/DDBJ databases">
        <title>Genomic Encyclopedia of Type Strains, Phase IV (KMG-IV): sequencing the most valuable type-strain genomes for metagenomic binning, comparative biology and taxonomic classification.</title>
        <authorList>
            <person name="Goeker M."/>
        </authorList>
    </citation>
    <scope>NUCLEOTIDE SEQUENCE [LARGE SCALE GENOMIC DNA]</scope>
    <source>
        <strain evidence="9 10">DSM 17740</strain>
    </source>
</reference>
<keyword evidence="5 7" id="KW-1133">Transmembrane helix</keyword>
<dbReference type="Pfam" id="PF00507">
    <property type="entry name" value="Oxidored_q4"/>
    <property type="match status" value="1"/>
</dbReference>
<comment type="function">
    <text evidence="7">NDH-1 shuttles electrons from NADH, via FMN and iron-sulfur (Fe-S) centers, to quinones in the respiratory chain. The immediate electron acceptor for the enzyme in this species is believed to be a menaquinone. Couples the redox reaction to proton translocation (for every two electrons transferred, four hydrogen ions are translocated across the cytoplasmic membrane), and thus conserves the redox energy in a proton gradient.</text>
</comment>
<dbReference type="PANTHER" id="PTHR11058:SF9">
    <property type="entry name" value="NADH-UBIQUINONE OXIDOREDUCTASE CHAIN 3"/>
    <property type="match status" value="1"/>
</dbReference>
<proteinExistence type="inferred from homology"/>
<evidence type="ECO:0000256" key="7">
    <source>
        <dbReference type="HAMAP-Rule" id="MF_01394"/>
    </source>
</evidence>
<evidence type="ECO:0000256" key="4">
    <source>
        <dbReference type="ARBA" id="ARBA00022692"/>
    </source>
</evidence>
<dbReference type="EMBL" id="JAUSUQ010000007">
    <property type="protein sequence ID" value="MDQ0339424.1"/>
    <property type="molecule type" value="Genomic_DNA"/>
</dbReference>
<comment type="similarity">
    <text evidence="2 7 8">Belongs to the complex I subunit 3 family.</text>
</comment>
<evidence type="ECO:0000313" key="10">
    <source>
        <dbReference type="Proteomes" id="UP001232445"/>
    </source>
</evidence>
<keyword evidence="3 7" id="KW-0813">Transport</keyword>
<dbReference type="InterPro" id="IPR038430">
    <property type="entry name" value="NDAH_ubi_oxred_su3_sf"/>
</dbReference>
<gene>
    <name evidence="7" type="primary">nuoA</name>
    <name evidence="9" type="ORF">J2S00_002211</name>
</gene>
<dbReference type="RefSeq" id="WP_307339360.1">
    <property type="nucleotide sequence ID" value="NZ_JAUSUQ010000007.1"/>
</dbReference>
<comment type="caution">
    <text evidence="9">The sequence shown here is derived from an EMBL/GenBank/DDBJ whole genome shotgun (WGS) entry which is preliminary data.</text>
</comment>
<sequence>MDFFNVYQNNYLVVTAFILIGVLLPMVALTAGRLLRPHNPYEAKRITYESGIDPVGDSWVRFNVRYYVIALLFVLFDVEAVFIIPWAVAYEKLGFFALIEMLIFVIFLLLGLVYAWKKKVLKWI</sequence>
<dbReference type="NCBIfam" id="NF005839">
    <property type="entry name" value="PRK07756.1"/>
    <property type="match status" value="1"/>
</dbReference>
<feature type="transmembrane region" description="Helical" evidence="7">
    <location>
        <begin position="66"/>
        <end position="88"/>
    </location>
</feature>
<protein>
    <recommendedName>
        <fullName evidence="7">NADH-quinone oxidoreductase subunit A</fullName>
        <ecNumber evidence="7">7.1.1.-</ecNumber>
    </recommendedName>
    <alternativeName>
        <fullName evidence="7">NADH dehydrogenase I subunit A</fullName>
    </alternativeName>
    <alternativeName>
        <fullName evidence="7">NDH-1 subunit A</fullName>
    </alternativeName>
    <alternativeName>
        <fullName evidence="7">NUO1</fullName>
    </alternativeName>
</protein>
<name>A0ABU0CU53_9BACI</name>
<evidence type="ECO:0000256" key="5">
    <source>
        <dbReference type="ARBA" id="ARBA00022989"/>
    </source>
</evidence>
<keyword evidence="6 7" id="KW-0472">Membrane</keyword>
<keyword evidence="4 7" id="KW-0812">Transmembrane</keyword>
<evidence type="ECO:0000256" key="3">
    <source>
        <dbReference type="ARBA" id="ARBA00022448"/>
    </source>
</evidence>
<keyword evidence="7 8" id="KW-0874">Quinone</keyword>
<feature type="transmembrane region" description="Helical" evidence="7">
    <location>
        <begin position="12"/>
        <end position="35"/>
    </location>
</feature>
<dbReference type="Gene3D" id="1.20.58.1610">
    <property type="entry name" value="NADH:ubiquinone/plastoquinone oxidoreductase, chain 3"/>
    <property type="match status" value="1"/>
</dbReference>
<evidence type="ECO:0000256" key="1">
    <source>
        <dbReference type="ARBA" id="ARBA00004141"/>
    </source>
</evidence>
<keyword evidence="7" id="KW-1278">Translocase</keyword>
<feature type="transmembrane region" description="Helical" evidence="7">
    <location>
        <begin position="94"/>
        <end position="116"/>
    </location>
</feature>
<accession>A0ABU0CU53</accession>
<evidence type="ECO:0000313" key="9">
    <source>
        <dbReference type="EMBL" id="MDQ0339424.1"/>
    </source>
</evidence>